<gene>
    <name evidence="2" type="ORF">AAFF_G00030450</name>
</gene>
<evidence type="ECO:0000313" key="3">
    <source>
        <dbReference type="Proteomes" id="UP001221898"/>
    </source>
</evidence>
<accession>A0AAD7WGX6</accession>
<proteinExistence type="predicted"/>
<keyword evidence="3" id="KW-1185">Reference proteome</keyword>
<reference evidence="2" key="1">
    <citation type="journal article" date="2023" name="Science">
        <title>Genome structures resolve the early diversification of teleost fishes.</title>
        <authorList>
            <person name="Parey E."/>
            <person name="Louis A."/>
            <person name="Montfort J."/>
            <person name="Bouchez O."/>
            <person name="Roques C."/>
            <person name="Iampietro C."/>
            <person name="Lluch J."/>
            <person name="Castinel A."/>
            <person name="Donnadieu C."/>
            <person name="Desvignes T."/>
            <person name="Floi Bucao C."/>
            <person name="Jouanno E."/>
            <person name="Wen M."/>
            <person name="Mejri S."/>
            <person name="Dirks R."/>
            <person name="Jansen H."/>
            <person name="Henkel C."/>
            <person name="Chen W.J."/>
            <person name="Zahm M."/>
            <person name="Cabau C."/>
            <person name="Klopp C."/>
            <person name="Thompson A.W."/>
            <person name="Robinson-Rechavi M."/>
            <person name="Braasch I."/>
            <person name="Lecointre G."/>
            <person name="Bobe J."/>
            <person name="Postlethwait J.H."/>
            <person name="Berthelot C."/>
            <person name="Roest Crollius H."/>
            <person name="Guiguen Y."/>
        </authorList>
    </citation>
    <scope>NUCLEOTIDE SEQUENCE</scope>
    <source>
        <strain evidence="2">NC1722</strain>
    </source>
</reference>
<feature type="region of interest" description="Disordered" evidence="1">
    <location>
        <begin position="1"/>
        <end position="43"/>
    </location>
</feature>
<feature type="compositionally biased region" description="Basic and acidic residues" evidence="1">
    <location>
        <begin position="15"/>
        <end position="32"/>
    </location>
</feature>
<evidence type="ECO:0000256" key="1">
    <source>
        <dbReference type="SAM" id="MobiDB-lite"/>
    </source>
</evidence>
<dbReference type="EMBL" id="JAINUG010000115">
    <property type="protein sequence ID" value="KAJ8395564.1"/>
    <property type="molecule type" value="Genomic_DNA"/>
</dbReference>
<protein>
    <submittedName>
        <fullName evidence="2">Uncharacterized protein</fullName>
    </submittedName>
</protein>
<evidence type="ECO:0000313" key="2">
    <source>
        <dbReference type="EMBL" id="KAJ8395564.1"/>
    </source>
</evidence>
<organism evidence="2 3">
    <name type="scientific">Aldrovandia affinis</name>
    <dbReference type="NCBI Taxonomy" id="143900"/>
    <lineage>
        <taxon>Eukaryota</taxon>
        <taxon>Metazoa</taxon>
        <taxon>Chordata</taxon>
        <taxon>Craniata</taxon>
        <taxon>Vertebrata</taxon>
        <taxon>Euteleostomi</taxon>
        <taxon>Actinopterygii</taxon>
        <taxon>Neopterygii</taxon>
        <taxon>Teleostei</taxon>
        <taxon>Notacanthiformes</taxon>
        <taxon>Halosauridae</taxon>
        <taxon>Aldrovandia</taxon>
    </lineage>
</organism>
<feature type="compositionally biased region" description="Gly residues" evidence="1">
    <location>
        <begin position="1"/>
        <end position="12"/>
    </location>
</feature>
<dbReference type="Proteomes" id="UP001221898">
    <property type="component" value="Unassembled WGS sequence"/>
</dbReference>
<comment type="caution">
    <text evidence="2">The sequence shown here is derived from an EMBL/GenBank/DDBJ whole genome shotgun (WGS) entry which is preliminary data.</text>
</comment>
<sequence>MSKGWRSGGQLTGGESREESAGLETRSREVSRRRSLRDTGSALAESVGDTRGRGWQLFLILSYPKCTAAKEVGGLLGGSAVLLRGIGFGYGGHWGRTASLTIQSNSGPNVADGRLRCGELHCPLLSGSLALPPPHRVNCLVGNGVRAQHCCNVTVANHDDAQQTEKTESSGIGRLVDLWRGVAQRPADGLGGERSLGGGRVLGE</sequence>
<dbReference type="AlphaFoldDB" id="A0AAD7WGX6"/>
<name>A0AAD7WGX6_9TELE</name>